<dbReference type="InterPro" id="IPR013785">
    <property type="entry name" value="Aldolase_TIM"/>
</dbReference>
<dbReference type="Gene3D" id="3.20.20.70">
    <property type="entry name" value="Aldolase class I"/>
    <property type="match status" value="1"/>
</dbReference>
<comment type="similarity">
    <text evidence="1 3">Belongs to the DapA family.</text>
</comment>
<dbReference type="SUPFAM" id="SSF51569">
    <property type="entry name" value="Aldolase"/>
    <property type="match status" value="1"/>
</dbReference>
<dbReference type="InterPro" id="IPR002220">
    <property type="entry name" value="DapA-like"/>
</dbReference>
<dbReference type="PANTHER" id="PTHR12128">
    <property type="entry name" value="DIHYDRODIPICOLINATE SYNTHASE"/>
    <property type="match status" value="1"/>
</dbReference>
<sequence>MGIEKAKGSRGEFEGVYSLMLTPFDESGEIDWKTYEAYIEWQLSHKPNGLFAVCGSSEMAHLSLQERIVLAELAVKRAGHTPVVATANLEQGVEENKEEIKRIAEMGVSGIVLVPPAGMGEDQRKLGQYLAQLAEASPVPVLLYECPIWKPHLIDADIYSDLVNRHGVVGIKDTTCTMEGILAKINGAPDGIVLQANTPLMLASLQQGARGIMAITTTAVADVALKLWKHALDEDQTIAKEAHRQLIFLDSLLGMGYTATAKYLVSLRGVPMSTRTRGGSAIQPTSAKAIEAWFEAFCGS</sequence>
<protein>
    <submittedName>
        <fullName evidence="4">Dihydrodipicolinate synthase family protein</fullName>
    </submittedName>
</protein>
<gene>
    <name evidence="4" type="ORF">L1F29_09200</name>
</gene>
<keyword evidence="2 3" id="KW-0456">Lyase</keyword>
<dbReference type="CDD" id="cd00408">
    <property type="entry name" value="DHDPS-like"/>
    <property type="match status" value="1"/>
</dbReference>
<dbReference type="Pfam" id="PF00701">
    <property type="entry name" value="DHDPS"/>
    <property type="match status" value="1"/>
</dbReference>
<proteinExistence type="inferred from homology"/>
<reference evidence="4" key="1">
    <citation type="submission" date="2022-01" db="EMBL/GenBank/DDBJ databases">
        <title>Paenibacillus spongiae sp. nov., isolated from marine sponge.</title>
        <authorList>
            <person name="Li Z."/>
            <person name="Zhang M."/>
        </authorList>
    </citation>
    <scope>NUCLEOTIDE SEQUENCE</scope>
    <source>
        <strain evidence="4">PHS-Z3</strain>
    </source>
</reference>
<dbReference type="SMART" id="SM01130">
    <property type="entry name" value="DHDPS"/>
    <property type="match status" value="1"/>
</dbReference>
<keyword evidence="5" id="KW-1185">Reference proteome</keyword>
<dbReference type="PANTHER" id="PTHR12128:SF66">
    <property type="entry name" value="4-HYDROXY-2-OXOGLUTARATE ALDOLASE, MITOCHONDRIAL"/>
    <property type="match status" value="1"/>
</dbReference>
<evidence type="ECO:0000256" key="1">
    <source>
        <dbReference type="ARBA" id="ARBA00007592"/>
    </source>
</evidence>
<evidence type="ECO:0000313" key="4">
    <source>
        <dbReference type="EMBL" id="UVI31970.1"/>
    </source>
</evidence>
<accession>A0ABY5SEQ6</accession>
<evidence type="ECO:0000256" key="3">
    <source>
        <dbReference type="PIRNR" id="PIRNR001365"/>
    </source>
</evidence>
<dbReference type="RefSeq" id="WP_258388030.1">
    <property type="nucleotide sequence ID" value="NZ_CP091430.1"/>
</dbReference>
<evidence type="ECO:0000256" key="2">
    <source>
        <dbReference type="ARBA" id="ARBA00023239"/>
    </source>
</evidence>
<dbReference type="EMBL" id="CP091430">
    <property type="protein sequence ID" value="UVI31970.1"/>
    <property type="molecule type" value="Genomic_DNA"/>
</dbReference>
<dbReference type="PIRSF" id="PIRSF001365">
    <property type="entry name" value="DHDPS"/>
    <property type="match status" value="1"/>
</dbReference>
<organism evidence="4 5">
    <name type="scientific">Paenibacillus spongiae</name>
    <dbReference type="NCBI Taxonomy" id="2909671"/>
    <lineage>
        <taxon>Bacteria</taxon>
        <taxon>Bacillati</taxon>
        <taxon>Bacillota</taxon>
        <taxon>Bacilli</taxon>
        <taxon>Bacillales</taxon>
        <taxon>Paenibacillaceae</taxon>
        <taxon>Paenibacillus</taxon>
    </lineage>
</organism>
<dbReference type="Proteomes" id="UP001057877">
    <property type="component" value="Chromosome"/>
</dbReference>
<evidence type="ECO:0000313" key="5">
    <source>
        <dbReference type="Proteomes" id="UP001057877"/>
    </source>
</evidence>
<name>A0ABY5SEQ6_9BACL</name>